<name>A0ABU0IAW5_9HYPH</name>
<evidence type="ECO:0000256" key="1">
    <source>
        <dbReference type="ARBA" id="ARBA00000373"/>
    </source>
</evidence>
<keyword evidence="4 6" id="KW-0547">Nucleotide-binding</keyword>
<dbReference type="GO" id="GO:0033863">
    <property type="term" value="F:ribose 1,5-bisphosphate phosphokinase activity"/>
    <property type="evidence" value="ECO:0007669"/>
    <property type="project" value="UniProtKB-EC"/>
</dbReference>
<evidence type="ECO:0000256" key="2">
    <source>
        <dbReference type="ARBA" id="ARBA00005069"/>
    </source>
</evidence>
<keyword evidence="3 6" id="KW-0808">Transferase</keyword>
<feature type="domain" description="Guanylate kinase/L-type calcium channel beta subunit" evidence="7">
    <location>
        <begin position="16"/>
        <end position="196"/>
    </location>
</feature>
<dbReference type="Pfam" id="PF13238">
    <property type="entry name" value="AAA_18"/>
    <property type="match status" value="1"/>
</dbReference>
<protein>
    <recommendedName>
        <fullName evidence="6">Ribose 1,5-bisphosphate phosphokinase PhnN</fullName>
        <ecNumber evidence="6">2.7.4.23</ecNumber>
    </recommendedName>
    <alternativeName>
        <fullName evidence="6">Ribose 1,5-bisphosphokinase</fullName>
    </alternativeName>
</protein>
<comment type="pathway">
    <text evidence="2 6">Metabolic intermediate biosynthesis; 5-phospho-alpha-D-ribose 1-diphosphate biosynthesis; 5-phospho-alpha-D-ribose 1-diphosphate from D-ribose 5-phosphate (route II): step 3/3.</text>
</comment>
<keyword evidence="9" id="KW-1185">Reference proteome</keyword>
<feature type="binding site" evidence="6">
    <location>
        <begin position="24"/>
        <end position="31"/>
    </location>
    <ligand>
        <name>ATP</name>
        <dbReference type="ChEBI" id="CHEBI:30616"/>
    </ligand>
</feature>
<gene>
    <name evidence="6" type="primary">phnN</name>
    <name evidence="8" type="ORF">QO005_001708</name>
</gene>
<evidence type="ECO:0000256" key="3">
    <source>
        <dbReference type="ARBA" id="ARBA00022679"/>
    </source>
</evidence>
<comment type="catalytic activity">
    <reaction evidence="1 6">
        <text>alpha-D-ribose 1,5-bisphosphate + ATP = 5-phospho-alpha-D-ribose 1-diphosphate + ADP</text>
        <dbReference type="Rhea" id="RHEA:20109"/>
        <dbReference type="ChEBI" id="CHEBI:30616"/>
        <dbReference type="ChEBI" id="CHEBI:58017"/>
        <dbReference type="ChEBI" id="CHEBI:68688"/>
        <dbReference type="ChEBI" id="CHEBI:456216"/>
        <dbReference type="EC" id="2.7.4.23"/>
    </reaction>
</comment>
<proteinExistence type="inferred from homology"/>
<dbReference type="SUPFAM" id="SSF52540">
    <property type="entry name" value="P-loop containing nucleoside triphosphate hydrolases"/>
    <property type="match status" value="1"/>
</dbReference>
<keyword evidence="5 6" id="KW-0067">ATP-binding</keyword>
<evidence type="ECO:0000256" key="6">
    <source>
        <dbReference type="HAMAP-Rule" id="MF_00836"/>
    </source>
</evidence>
<dbReference type="InterPro" id="IPR008145">
    <property type="entry name" value="GK/Ca_channel_bsu"/>
</dbReference>
<dbReference type="EC" id="2.7.4.23" evidence="6"/>
<comment type="caution">
    <text evidence="8">The sequence shown here is derived from an EMBL/GenBank/DDBJ whole genome shotgun (WGS) entry which is preliminary data.</text>
</comment>
<comment type="function">
    <text evidence="6">Catalyzes the phosphorylation of ribose 1,5-bisphosphate to 5-phospho-D-ribosyl alpha-1-diphosphate (PRPP).</text>
</comment>
<comment type="similarity">
    <text evidence="6">Belongs to the ribose 1,5-bisphosphokinase family.</text>
</comment>
<evidence type="ECO:0000259" key="7">
    <source>
        <dbReference type="SMART" id="SM00072"/>
    </source>
</evidence>
<dbReference type="EMBL" id="JAUSWH010000004">
    <property type="protein sequence ID" value="MDQ0455374.1"/>
    <property type="molecule type" value="Genomic_DNA"/>
</dbReference>
<dbReference type="Proteomes" id="UP001235269">
    <property type="component" value="Unassembled WGS sequence"/>
</dbReference>
<sequence>MSLIPAGTSRQPQAATGCLIAVVGPSGAGKDSLIDFARRHFAGQDGVHFARRIITRDAQAGGEDHQPATPEEFEAWRATGRFAVDWQAHGLCYGIPADVCGLLGQGQVVIANGSRSVLPRFADAFGCLLVVNVTARPEVLADRLEARGRESREDILARLARSSLAIRGDYHVVEIDNSGLLEEAGRKFVAVIEDQLLR</sequence>
<dbReference type="RefSeq" id="WP_307157561.1">
    <property type="nucleotide sequence ID" value="NZ_JAUSWH010000004.1"/>
</dbReference>
<accession>A0ABU0IAW5</accession>
<dbReference type="NCBIfam" id="TIGR02322">
    <property type="entry name" value="phosphon_PhnN"/>
    <property type="match status" value="1"/>
</dbReference>
<evidence type="ECO:0000313" key="9">
    <source>
        <dbReference type="Proteomes" id="UP001235269"/>
    </source>
</evidence>
<dbReference type="InterPro" id="IPR027417">
    <property type="entry name" value="P-loop_NTPase"/>
</dbReference>
<reference evidence="8 9" key="1">
    <citation type="submission" date="2023-07" db="EMBL/GenBank/DDBJ databases">
        <title>Genomic Encyclopedia of Type Strains, Phase IV (KMG-IV): sequencing the most valuable type-strain genomes for metagenomic binning, comparative biology and taxonomic classification.</title>
        <authorList>
            <person name="Goeker M."/>
        </authorList>
    </citation>
    <scope>NUCLEOTIDE SEQUENCE [LARGE SCALE GENOMIC DNA]</scope>
    <source>
        <strain evidence="8 9">DSM 100301</strain>
    </source>
</reference>
<dbReference type="SMART" id="SM00072">
    <property type="entry name" value="GuKc"/>
    <property type="match status" value="1"/>
</dbReference>
<dbReference type="Gene3D" id="3.40.50.300">
    <property type="entry name" value="P-loop containing nucleotide triphosphate hydrolases"/>
    <property type="match status" value="1"/>
</dbReference>
<dbReference type="InterPro" id="IPR012699">
    <property type="entry name" value="PhnN"/>
</dbReference>
<evidence type="ECO:0000256" key="4">
    <source>
        <dbReference type="ARBA" id="ARBA00022741"/>
    </source>
</evidence>
<organism evidence="8 9">
    <name type="scientific">Rhizobium paknamense</name>
    <dbReference type="NCBI Taxonomy" id="1206817"/>
    <lineage>
        <taxon>Bacteria</taxon>
        <taxon>Pseudomonadati</taxon>
        <taxon>Pseudomonadota</taxon>
        <taxon>Alphaproteobacteria</taxon>
        <taxon>Hyphomicrobiales</taxon>
        <taxon>Rhizobiaceae</taxon>
        <taxon>Rhizobium/Agrobacterium group</taxon>
        <taxon>Rhizobium</taxon>
    </lineage>
</organism>
<dbReference type="HAMAP" id="MF_00836">
    <property type="entry name" value="PhnN"/>
    <property type="match status" value="1"/>
</dbReference>
<evidence type="ECO:0000256" key="5">
    <source>
        <dbReference type="ARBA" id="ARBA00022840"/>
    </source>
</evidence>
<evidence type="ECO:0000313" key="8">
    <source>
        <dbReference type="EMBL" id="MDQ0455374.1"/>
    </source>
</evidence>